<dbReference type="Proteomes" id="UP000236500">
    <property type="component" value="Unassembled WGS sequence"/>
</dbReference>
<sequence>MKSKKLVSILAITSILGTSIVTPFNVLAETPVQAAVSATAPTYVAPTTQNKVLEVSPGPYLQMVRFDGDYITLNLIKFVKGYGVRVVLPNGTSREFYSQYAAGAQNEFVYIYVGDQNLTSPYSFFSTEGLYSNGKPYPNSYHTFYTAQYMGYQYDTAFGQKVYNLFQDGSLSTIGSGVTQAEIDAARAAAANAPASPEKDKLVNLITKAQTEFTNNTASKNTAARDAVNALFTNNTPTSGAIKPTTTQSTIDAAKALANQVTDATQKAAMLADIQKAQDLLNTRTQQQADNAAADQSVKALYLNDNPATDAIKSITNQSAINKAQDAVNKVTDAVTKAALQKQVDRAQELLNNRTTQAAADQAQQAVANYAVNQLFLNNTPASDAIKASTNQAAIDSAQAEINKIKDPALKVDLQKNLNRAQELLNQRNAAASQADQAQQAVANYAVNQLFLNNTPASDAIKASTNQAAIDSAQAEINKIKDPALKVEPQKNLDRAQELLDQRNANASQAEKAKQDAAKKAVDELFNSNTPTSGAIKPATNQKAIDDAQKLVDAITDPAVKAERQADLNKAQDLLDAKNAAATEKAKQDAAKKAVDELFNSNTPTSGAIKPATNQKAIDDAQKAIDAVTDATIKSNLQKDLDKAQQLLDATSAPSNYSLTANDAGLTATAITGTVGKSITSVRLSVDGTIVKVGQIDADGTYSIATNKFIKAGSKVEVVGYEDKTEKARKTVTITNDEKPVLGPVTVDDDVIRGSVTAGSATSFRISINGVAVKTGAIAADGTFQSSIGKQAAGTVIKIEIRDTTGYNTLRVASTTVTGSAVVKLVAPTLQKMEGNYIVGTAPKGTELITIYENGVAVRTQNVSTMTVNSDGSFTFKAYVAPSATSVQVQAKNSDKRMTSDLSTAFTK</sequence>
<feature type="coiled-coil region" evidence="1">
    <location>
        <begin position="411"/>
        <end position="441"/>
    </location>
</feature>
<keyword evidence="5" id="KW-1185">Reference proteome</keyword>
<name>A0ABX4XI95_9LIST</name>
<dbReference type="InterPro" id="IPR054544">
    <property type="entry name" value="Pest_crys_Cry1Aa_dom-IV"/>
</dbReference>
<keyword evidence="1" id="KW-0175">Coiled coil</keyword>
<feature type="signal peptide" evidence="2">
    <location>
        <begin position="1"/>
        <end position="28"/>
    </location>
</feature>
<feature type="domain" description="Pesticidal crystal protein Cry1Aa" evidence="3">
    <location>
        <begin position="160"/>
        <end position="213"/>
    </location>
</feature>
<feature type="domain" description="Pesticidal crystal protein Cry1Aa" evidence="3">
    <location>
        <begin position="587"/>
        <end position="650"/>
    </location>
</feature>
<organism evidence="4 5">
    <name type="scientific">Listeria newyorkensis</name>
    <dbReference type="NCBI Taxonomy" id="1497681"/>
    <lineage>
        <taxon>Bacteria</taxon>
        <taxon>Bacillati</taxon>
        <taxon>Bacillota</taxon>
        <taxon>Bacilli</taxon>
        <taxon>Bacillales</taxon>
        <taxon>Listeriaceae</taxon>
        <taxon>Listeria</taxon>
    </lineage>
</organism>
<dbReference type="EMBL" id="MPDH01000037">
    <property type="protein sequence ID" value="PNP86915.1"/>
    <property type="molecule type" value="Genomic_DNA"/>
</dbReference>
<feature type="domain" description="Pesticidal crystal protein Cry1Aa" evidence="3">
    <location>
        <begin position="220"/>
        <end position="282"/>
    </location>
</feature>
<evidence type="ECO:0000256" key="2">
    <source>
        <dbReference type="SAM" id="SignalP"/>
    </source>
</evidence>
<accession>A0ABX4XI95</accession>
<reference evidence="4 5" key="1">
    <citation type="submission" date="2016-11" db="EMBL/GenBank/DDBJ databases">
        <title>Whole Genome Sequence of Listeria newyorkensis.</title>
        <authorList>
            <person name="Frink S."/>
            <person name="Morales C."/>
            <person name="Kiang D."/>
        </authorList>
    </citation>
    <scope>NUCLEOTIDE SEQUENCE [LARGE SCALE GENOMIC DNA]</scope>
    <source>
        <strain evidence="4 5">F1604011-044</strain>
    </source>
</reference>
<keyword evidence="2" id="KW-0732">Signal</keyword>
<comment type="caution">
    <text evidence="4">The sequence shown here is derived from an EMBL/GenBank/DDBJ whole genome shotgun (WGS) entry which is preliminary data.</text>
</comment>
<dbReference type="Pfam" id="PF18449">
    <property type="entry name" value="Endotoxin_C2"/>
    <property type="match status" value="6"/>
</dbReference>
<evidence type="ECO:0000313" key="5">
    <source>
        <dbReference type="Proteomes" id="UP000236500"/>
    </source>
</evidence>
<feature type="chain" id="PRO_5047191022" description="Pesticidal crystal protein Cry1Aa domain-containing protein" evidence="2">
    <location>
        <begin position="29"/>
        <end position="908"/>
    </location>
</feature>
<feature type="domain" description="Pesticidal crystal protein Cry1Aa" evidence="3">
    <location>
        <begin position="364"/>
        <end position="426"/>
    </location>
</feature>
<feature type="domain" description="Pesticidal crystal protein Cry1Aa" evidence="3">
    <location>
        <begin position="439"/>
        <end position="502"/>
    </location>
</feature>
<evidence type="ECO:0000256" key="1">
    <source>
        <dbReference type="SAM" id="Coils"/>
    </source>
</evidence>
<feature type="domain" description="Pesticidal crystal protein Cry1Aa" evidence="3">
    <location>
        <begin position="514"/>
        <end position="577"/>
    </location>
</feature>
<evidence type="ECO:0000313" key="4">
    <source>
        <dbReference type="EMBL" id="PNP86915.1"/>
    </source>
</evidence>
<dbReference type="RefSeq" id="WP_103035122.1">
    <property type="nucleotide sequence ID" value="NZ_CP113980.1"/>
</dbReference>
<evidence type="ECO:0000259" key="3">
    <source>
        <dbReference type="Pfam" id="PF18449"/>
    </source>
</evidence>
<protein>
    <recommendedName>
        <fullName evidence="3">Pesticidal crystal protein Cry1Aa domain-containing protein</fullName>
    </recommendedName>
</protein>
<feature type="coiled-coil region" evidence="1">
    <location>
        <begin position="493"/>
        <end position="520"/>
    </location>
</feature>
<gene>
    <name evidence="4" type="ORF">BMT55_16675</name>
</gene>
<proteinExistence type="predicted"/>